<dbReference type="InterPro" id="IPR011990">
    <property type="entry name" value="TPR-like_helical_dom_sf"/>
</dbReference>
<evidence type="ECO:0000256" key="1">
    <source>
        <dbReference type="ARBA" id="ARBA00007626"/>
    </source>
</evidence>
<organism evidence="4 5">
    <name type="scientific">Populus alba x Populus x berolinensis</name>
    <dbReference type="NCBI Taxonomy" id="444605"/>
    <lineage>
        <taxon>Eukaryota</taxon>
        <taxon>Viridiplantae</taxon>
        <taxon>Streptophyta</taxon>
        <taxon>Embryophyta</taxon>
        <taxon>Tracheophyta</taxon>
        <taxon>Spermatophyta</taxon>
        <taxon>Magnoliopsida</taxon>
        <taxon>eudicotyledons</taxon>
        <taxon>Gunneridae</taxon>
        <taxon>Pentapetalae</taxon>
        <taxon>rosids</taxon>
        <taxon>fabids</taxon>
        <taxon>Malpighiales</taxon>
        <taxon>Salicaceae</taxon>
        <taxon>Saliceae</taxon>
        <taxon>Populus</taxon>
    </lineage>
</organism>
<dbReference type="InterPro" id="IPR002885">
    <property type="entry name" value="PPR_rpt"/>
</dbReference>
<evidence type="ECO:0000313" key="4">
    <source>
        <dbReference type="EMBL" id="KAJ6978249.1"/>
    </source>
</evidence>
<feature type="repeat" description="PPR" evidence="3">
    <location>
        <begin position="155"/>
        <end position="189"/>
    </location>
</feature>
<dbReference type="PANTHER" id="PTHR47933">
    <property type="entry name" value="PENTATRICOPEPTIDE REPEAT-CONTAINING PROTEIN 1, MITOCHONDRIAL"/>
    <property type="match status" value="1"/>
</dbReference>
<protein>
    <recommendedName>
        <fullName evidence="6">Pentatricopeptide repeat-containing protein</fullName>
    </recommendedName>
</protein>
<proteinExistence type="inferred from homology"/>
<reference evidence="4" key="1">
    <citation type="journal article" date="2023" name="Mol. Ecol. Resour.">
        <title>Chromosome-level genome assembly of a triploid poplar Populus alba 'Berolinensis'.</title>
        <authorList>
            <person name="Chen S."/>
            <person name="Yu Y."/>
            <person name="Wang X."/>
            <person name="Wang S."/>
            <person name="Zhang T."/>
            <person name="Zhou Y."/>
            <person name="He R."/>
            <person name="Meng N."/>
            <person name="Wang Y."/>
            <person name="Liu W."/>
            <person name="Liu Z."/>
            <person name="Liu J."/>
            <person name="Guo Q."/>
            <person name="Huang H."/>
            <person name="Sederoff R.R."/>
            <person name="Wang G."/>
            <person name="Qu G."/>
            <person name="Chen S."/>
        </authorList>
    </citation>
    <scope>NUCLEOTIDE SEQUENCE</scope>
    <source>
        <strain evidence="4">SC-2020</strain>
    </source>
</reference>
<dbReference type="EMBL" id="JAQIZT010000012">
    <property type="protein sequence ID" value="KAJ6978249.1"/>
    <property type="molecule type" value="Genomic_DNA"/>
</dbReference>
<comment type="caution">
    <text evidence="4">The sequence shown here is derived from an EMBL/GenBank/DDBJ whole genome shotgun (WGS) entry which is preliminary data.</text>
</comment>
<evidence type="ECO:0008006" key="6">
    <source>
        <dbReference type="Google" id="ProtNLM"/>
    </source>
</evidence>
<comment type="similarity">
    <text evidence="1">Belongs to the PPR family. P subfamily.</text>
</comment>
<evidence type="ECO:0000256" key="2">
    <source>
        <dbReference type="ARBA" id="ARBA00022737"/>
    </source>
</evidence>
<sequence length="259" mass="29942">MGLIRSNNELCSFIWYEDFDSFESGSCVEEYFLVRRSYFESTRIDAYKVLDILRRDGPGFDAKRALSELKIRVSWLLGNYKRTGNTYHLLMKIFAQCEEFRAMWRLADEMIEEGFHTTAHTFNILICSCGEAGLAMNKLIEGVYQYMLDEHHSPDVLTSNVIFYGKCRLRKAPEFHRLLDEMLGHGIFPDFHTFNILLHVNGKTDNPLGALECYEGGRTLLRNLWNAGKLSEAHEVIKQMIEKGKYSHLVAKIKGYKGC</sequence>
<dbReference type="Pfam" id="PF01535">
    <property type="entry name" value="PPR"/>
    <property type="match status" value="2"/>
</dbReference>
<dbReference type="Proteomes" id="UP001164929">
    <property type="component" value="Chromosome 12"/>
</dbReference>
<keyword evidence="2" id="KW-0677">Repeat</keyword>
<accession>A0AAD6Q3T9</accession>
<dbReference type="Pfam" id="PF13041">
    <property type="entry name" value="PPR_2"/>
    <property type="match status" value="1"/>
</dbReference>
<dbReference type="AlphaFoldDB" id="A0AAD6Q3T9"/>
<name>A0AAD6Q3T9_9ROSI</name>
<keyword evidence="5" id="KW-1185">Reference proteome</keyword>
<evidence type="ECO:0000313" key="5">
    <source>
        <dbReference type="Proteomes" id="UP001164929"/>
    </source>
</evidence>
<evidence type="ECO:0000256" key="3">
    <source>
        <dbReference type="PROSITE-ProRule" id="PRU00708"/>
    </source>
</evidence>
<dbReference type="GO" id="GO:0003729">
    <property type="term" value="F:mRNA binding"/>
    <property type="evidence" value="ECO:0007669"/>
    <property type="project" value="TreeGrafter"/>
</dbReference>
<dbReference type="PROSITE" id="PS51375">
    <property type="entry name" value="PPR"/>
    <property type="match status" value="1"/>
</dbReference>
<dbReference type="PANTHER" id="PTHR47933:SF45">
    <property type="entry name" value="PENTACOTRIPEPTIDE-REPEAT REGION OF PRORP DOMAIN-CONTAINING PROTEIN"/>
    <property type="match status" value="1"/>
</dbReference>
<dbReference type="Gene3D" id="1.25.40.10">
    <property type="entry name" value="Tetratricopeptide repeat domain"/>
    <property type="match status" value="1"/>
</dbReference>
<gene>
    <name evidence="4" type="ORF">NC653_029977</name>
</gene>
<dbReference type="InterPro" id="IPR051240">
    <property type="entry name" value="Mito_RNA-Proc/Resp"/>
</dbReference>